<feature type="transmembrane region" description="Helical" evidence="5">
    <location>
        <begin position="114"/>
        <end position="135"/>
    </location>
</feature>
<feature type="domain" description="Major facilitator superfamily (MFS) profile" evidence="6">
    <location>
        <begin position="23"/>
        <end position="204"/>
    </location>
</feature>
<evidence type="ECO:0000256" key="1">
    <source>
        <dbReference type="ARBA" id="ARBA00004651"/>
    </source>
</evidence>
<feature type="transmembrane region" description="Helical" evidence="5">
    <location>
        <begin position="147"/>
        <end position="171"/>
    </location>
</feature>
<evidence type="ECO:0000256" key="5">
    <source>
        <dbReference type="SAM" id="Phobius"/>
    </source>
</evidence>
<comment type="caution">
    <text evidence="7">The sequence shown here is derived from an EMBL/GenBank/DDBJ whole genome shotgun (WGS) entry which is preliminary data.</text>
</comment>
<dbReference type="GO" id="GO:0022857">
    <property type="term" value="F:transmembrane transporter activity"/>
    <property type="evidence" value="ECO:0007669"/>
    <property type="project" value="InterPro"/>
</dbReference>
<proteinExistence type="predicted"/>
<keyword evidence="4 5" id="KW-0472">Membrane</keyword>
<gene>
    <name evidence="7" type="ORF">Cch02nite_12320</name>
</gene>
<evidence type="ECO:0000256" key="2">
    <source>
        <dbReference type="ARBA" id="ARBA00022692"/>
    </source>
</evidence>
<keyword evidence="8" id="KW-1185">Reference proteome</keyword>
<name>A0A8J3JVU4_9ACTN</name>
<sequence>MIEPSSGPHATPTVLSADRPLWTLIGPGVAAVVAACQLAIVFGPAHSALHRDLDASAAWLAMTVVAQLVAAALGAVPGFLLGRRAPTSLVASGLLLMLVGAVVTALSATSAMALGAGVVTGLGAGAVLGTAAGLSGQAGAHRAQARLGLGLAVLGGLVAGPVLGWLLSTMLGWRPAYLSMVVLILFALVATAVGGIVAATRGSR</sequence>
<keyword evidence="3 5" id="KW-1133">Transmembrane helix</keyword>
<protein>
    <recommendedName>
        <fullName evidence="6">Major facilitator superfamily (MFS) profile domain-containing protein</fullName>
    </recommendedName>
</protein>
<evidence type="ECO:0000313" key="8">
    <source>
        <dbReference type="Proteomes" id="UP000619293"/>
    </source>
</evidence>
<organism evidence="7 8">
    <name type="scientific">Catellatospora chokoriensis</name>
    <dbReference type="NCBI Taxonomy" id="310353"/>
    <lineage>
        <taxon>Bacteria</taxon>
        <taxon>Bacillati</taxon>
        <taxon>Actinomycetota</taxon>
        <taxon>Actinomycetes</taxon>
        <taxon>Micromonosporales</taxon>
        <taxon>Micromonosporaceae</taxon>
        <taxon>Catellatospora</taxon>
    </lineage>
</organism>
<reference evidence="7 8" key="1">
    <citation type="submission" date="2021-01" db="EMBL/GenBank/DDBJ databases">
        <title>Whole genome shotgun sequence of Catellatospora chokoriensis NBRC 107358.</title>
        <authorList>
            <person name="Komaki H."/>
            <person name="Tamura T."/>
        </authorList>
    </citation>
    <scope>NUCLEOTIDE SEQUENCE [LARGE SCALE GENOMIC DNA]</scope>
    <source>
        <strain evidence="7 8">NBRC 107358</strain>
    </source>
</reference>
<dbReference type="AlphaFoldDB" id="A0A8J3JVU4"/>
<evidence type="ECO:0000256" key="4">
    <source>
        <dbReference type="ARBA" id="ARBA00023136"/>
    </source>
</evidence>
<evidence type="ECO:0000256" key="3">
    <source>
        <dbReference type="ARBA" id="ARBA00022989"/>
    </source>
</evidence>
<dbReference type="Gene3D" id="1.20.1250.20">
    <property type="entry name" value="MFS general substrate transporter like domains"/>
    <property type="match status" value="1"/>
</dbReference>
<feature type="transmembrane region" description="Helical" evidence="5">
    <location>
        <begin position="177"/>
        <end position="199"/>
    </location>
</feature>
<evidence type="ECO:0000313" key="7">
    <source>
        <dbReference type="EMBL" id="GIF87788.1"/>
    </source>
</evidence>
<dbReference type="Proteomes" id="UP000619293">
    <property type="component" value="Unassembled WGS sequence"/>
</dbReference>
<feature type="transmembrane region" description="Helical" evidence="5">
    <location>
        <begin position="89"/>
        <end position="108"/>
    </location>
</feature>
<dbReference type="SUPFAM" id="SSF103473">
    <property type="entry name" value="MFS general substrate transporter"/>
    <property type="match status" value="1"/>
</dbReference>
<comment type="subcellular location">
    <subcellularLocation>
        <location evidence="1">Cell membrane</location>
        <topology evidence="1">Multi-pass membrane protein</topology>
    </subcellularLocation>
</comment>
<dbReference type="PROSITE" id="PS50850">
    <property type="entry name" value="MFS"/>
    <property type="match status" value="1"/>
</dbReference>
<dbReference type="RefSeq" id="WP_191839413.1">
    <property type="nucleotide sequence ID" value="NZ_BAAALB010000007.1"/>
</dbReference>
<feature type="transmembrane region" description="Helical" evidence="5">
    <location>
        <begin position="57"/>
        <end position="82"/>
    </location>
</feature>
<dbReference type="InterPro" id="IPR020846">
    <property type="entry name" value="MFS_dom"/>
</dbReference>
<dbReference type="InterPro" id="IPR036259">
    <property type="entry name" value="MFS_trans_sf"/>
</dbReference>
<keyword evidence="2 5" id="KW-0812">Transmembrane</keyword>
<dbReference type="GO" id="GO:0005886">
    <property type="term" value="C:plasma membrane"/>
    <property type="evidence" value="ECO:0007669"/>
    <property type="project" value="UniProtKB-SubCell"/>
</dbReference>
<evidence type="ECO:0000259" key="6">
    <source>
        <dbReference type="PROSITE" id="PS50850"/>
    </source>
</evidence>
<accession>A0A8J3JVU4</accession>
<feature type="transmembrane region" description="Helical" evidence="5">
    <location>
        <begin position="21"/>
        <end position="45"/>
    </location>
</feature>
<dbReference type="EMBL" id="BONG01000005">
    <property type="protein sequence ID" value="GIF87788.1"/>
    <property type="molecule type" value="Genomic_DNA"/>
</dbReference>